<dbReference type="EMBL" id="DS469515">
    <property type="protein sequence ID" value="EDO48080.1"/>
    <property type="molecule type" value="Genomic_DNA"/>
</dbReference>
<dbReference type="FunCoup" id="A7RK12">
    <property type="interactions" value="31"/>
</dbReference>
<proteinExistence type="predicted"/>
<dbReference type="Gene3D" id="2.60.120.260">
    <property type="entry name" value="Galactose-binding domain-like"/>
    <property type="match status" value="4"/>
</dbReference>
<dbReference type="InterPro" id="IPR000421">
    <property type="entry name" value="FA58C"/>
</dbReference>
<dbReference type="PhylomeDB" id="A7RK12"/>
<keyword evidence="1" id="KW-1015">Disulfide bond</keyword>
<sequence>FKGNRDQNSVVMHRLFPRIRCRVIRLYPYTWRSHMSMRVEFYGCAEDPCDTPLGVQDHRIRKSMFSTTSMANHYYGPWSSKLQDRNHGHYRGGWVPRINNNKQWLQINLGARSRVNRIAIQGRYDANQWTETFKLSYSKDGSKFAFYKVGKYERIFQGNNDRYRVNVLRLIPPVVAQYVRIHPQTWYGHVALRTEIYGCRIGKRSRKMCNLPMGMEKRGISNARITASSQYNRYFAANRGRLQAARQGRYLGGWRPRVNNRYQWLQVDFGKPSKIVRIASQGHRDYDYWVTRFSVSSSVDLVHFVQYMEFSAIKYFTGNRDRNSVVPNVFNPSIRARYIRVHPYGWRSQIAMRVEFYGCHTNRCDMPIGLESGTIADPQFRASSFQNFYCSAFNARLHGTRAGRRGGAWCARALNRKQWIQVDFGTSARVTRVVTQGRQNSNQWVKSYYVTYSSNGINFKIYKENGKRKIFEGNYDRYIPVTNTFKTPLNGRYFRVHPVSWHSRIAMRLEFFGCITGERTQCF</sequence>
<reference evidence="3 4" key="1">
    <citation type="journal article" date="2007" name="Science">
        <title>Sea anemone genome reveals ancestral eumetazoan gene repertoire and genomic organization.</title>
        <authorList>
            <person name="Putnam N.H."/>
            <person name="Srivastava M."/>
            <person name="Hellsten U."/>
            <person name="Dirks B."/>
            <person name="Chapman J."/>
            <person name="Salamov A."/>
            <person name="Terry A."/>
            <person name="Shapiro H."/>
            <person name="Lindquist E."/>
            <person name="Kapitonov V.V."/>
            <person name="Jurka J."/>
            <person name="Genikhovich G."/>
            <person name="Grigoriev I.V."/>
            <person name="Lucas S.M."/>
            <person name="Steele R.E."/>
            <person name="Finnerty J.R."/>
            <person name="Technau U."/>
            <person name="Martindale M.Q."/>
            <person name="Rokhsar D.S."/>
        </authorList>
    </citation>
    <scope>NUCLEOTIDE SEQUENCE [LARGE SCALE GENOMIC DNA]</scope>
    <source>
        <strain evidence="4">CH2 X CH6</strain>
    </source>
</reference>
<feature type="domain" description="F5/8 type C" evidence="2">
    <location>
        <begin position="1"/>
        <end position="44"/>
    </location>
</feature>
<evidence type="ECO:0000313" key="3">
    <source>
        <dbReference type="EMBL" id="EDO48080.1"/>
    </source>
</evidence>
<dbReference type="eggNOG" id="ENOG502QSFZ">
    <property type="taxonomic scope" value="Eukaryota"/>
</dbReference>
<gene>
    <name evidence="3" type="ORF">NEMVEDRAFT_v1g84599</name>
</gene>
<dbReference type="SMART" id="SM00231">
    <property type="entry name" value="FA58C"/>
    <property type="match status" value="3"/>
</dbReference>
<dbReference type="PROSITE" id="PS01285">
    <property type="entry name" value="FA58C_1"/>
    <property type="match status" value="2"/>
</dbReference>
<dbReference type="AlphaFoldDB" id="A7RK12"/>
<dbReference type="HOGENOM" id="CLU_028140_0_0_1"/>
<dbReference type="PROSITE" id="PS50022">
    <property type="entry name" value="FA58C_3"/>
    <property type="match status" value="4"/>
</dbReference>
<dbReference type="SUPFAM" id="SSF49785">
    <property type="entry name" value="Galactose-binding domain-like"/>
    <property type="match status" value="4"/>
</dbReference>
<feature type="domain" description="F5/8 type C" evidence="2">
    <location>
        <begin position="364"/>
        <end position="514"/>
    </location>
</feature>
<feature type="domain" description="F5/8 type C" evidence="2">
    <location>
        <begin position="209"/>
        <end position="359"/>
    </location>
</feature>
<feature type="non-terminal residue" evidence="3">
    <location>
        <position position="1"/>
    </location>
</feature>
<dbReference type="FunFam" id="2.60.120.260:FF:000002">
    <property type="entry name" value="Coagulation factor VIII"/>
    <property type="match status" value="1"/>
</dbReference>
<protein>
    <recommendedName>
        <fullName evidence="2">F5/8 type C domain-containing protein</fullName>
    </recommendedName>
</protein>
<dbReference type="InterPro" id="IPR008979">
    <property type="entry name" value="Galactose-bd-like_sf"/>
</dbReference>
<dbReference type="InParanoid" id="A7RK12"/>
<dbReference type="PROSITE" id="PS01286">
    <property type="entry name" value="FA58C_2"/>
    <property type="match status" value="1"/>
</dbReference>
<evidence type="ECO:0000256" key="1">
    <source>
        <dbReference type="ARBA" id="ARBA00023157"/>
    </source>
</evidence>
<dbReference type="CDD" id="cd00057">
    <property type="entry name" value="FA58C"/>
    <property type="match status" value="3"/>
</dbReference>
<dbReference type="PANTHER" id="PTHR24543:SF332">
    <property type="entry name" value="F5_8 TYPE C DOMAIN-CONTAINING PROTEIN"/>
    <property type="match status" value="1"/>
</dbReference>
<dbReference type="OMA" id="MEDHRIL"/>
<organism evidence="3 4">
    <name type="scientific">Nematostella vectensis</name>
    <name type="common">Starlet sea anemone</name>
    <dbReference type="NCBI Taxonomy" id="45351"/>
    <lineage>
        <taxon>Eukaryota</taxon>
        <taxon>Metazoa</taxon>
        <taxon>Cnidaria</taxon>
        <taxon>Anthozoa</taxon>
        <taxon>Hexacorallia</taxon>
        <taxon>Actiniaria</taxon>
        <taxon>Edwardsiidae</taxon>
        <taxon>Nematostella</taxon>
    </lineage>
</organism>
<accession>A7RK12</accession>
<dbReference type="GO" id="GO:0005615">
    <property type="term" value="C:extracellular space"/>
    <property type="evidence" value="ECO:0000318"/>
    <property type="project" value="GO_Central"/>
</dbReference>
<dbReference type="STRING" id="45351.A7RK12"/>
<keyword evidence="4" id="KW-1185">Reference proteome</keyword>
<evidence type="ECO:0000313" key="4">
    <source>
        <dbReference type="Proteomes" id="UP000001593"/>
    </source>
</evidence>
<dbReference type="FunFam" id="2.60.120.260:FF:000016">
    <property type="entry name" value="Contactin-associated protein-like 4 isoform 1"/>
    <property type="match status" value="2"/>
</dbReference>
<dbReference type="Pfam" id="PF00754">
    <property type="entry name" value="F5_F8_type_C"/>
    <property type="match status" value="3"/>
</dbReference>
<feature type="domain" description="F5/8 type C" evidence="2">
    <location>
        <begin position="49"/>
        <end position="199"/>
    </location>
</feature>
<dbReference type="Proteomes" id="UP000001593">
    <property type="component" value="Unassembled WGS sequence"/>
</dbReference>
<dbReference type="PANTHER" id="PTHR24543">
    <property type="entry name" value="MULTICOPPER OXIDASE-RELATED"/>
    <property type="match status" value="1"/>
</dbReference>
<evidence type="ECO:0000259" key="2">
    <source>
        <dbReference type="PROSITE" id="PS50022"/>
    </source>
</evidence>
<name>A7RK12_NEMVE</name>